<feature type="transmembrane region" description="Helical" evidence="2">
    <location>
        <begin position="365"/>
        <end position="386"/>
    </location>
</feature>
<dbReference type="SUPFAM" id="SSF160246">
    <property type="entry name" value="EspE N-terminal domain-like"/>
    <property type="match status" value="1"/>
</dbReference>
<evidence type="ECO:0000313" key="5">
    <source>
        <dbReference type="Proteomes" id="UP000004510"/>
    </source>
</evidence>
<keyword evidence="2" id="KW-1133">Transmembrane helix</keyword>
<evidence type="ECO:0000256" key="1">
    <source>
        <dbReference type="SAM" id="MobiDB-lite"/>
    </source>
</evidence>
<dbReference type="SUPFAM" id="SSF53448">
    <property type="entry name" value="Nucleotide-diphospho-sugar transferases"/>
    <property type="match status" value="1"/>
</dbReference>
<comment type="caution">
    <text evidence="4">The sequence shown here is derived from an EMBL/GenBank/DDBJ whole genome shotgun (WGS) entry which is preliminary data.</text>
</comment>
<dbReference type="Gene3D" id="3.90.550.10">
    <property type="entry name" value="Spore Coat Polysaccharide Biosynthesis Protein SpsA, Chain A"/>
    <property type="match status" value="1"/>
</dbReference>
<feature type="transmembrane region" description="Helical" evidence="2">
    <location>
        <begin position="20"/>
        <end position="44"/>
    </location>
</feature>
<feature type="domain" description="Glycosyltransferase 2-like" evidence="3">
    <location>
        <begin position="167"/>
        <end position="386"/>
    </location>
</feature>
<dbReference type="PATRIC" id="fig|742159.3.peg.3058"/>
<accession>D4X9J8</accession>
<name>D4X9J8_9BURK</name>
<dbReference type="eggNOG" id="COG1215">
    <property type="taxonomic scope" value="Bacteria"/>
</dbReference>
<organism evidence="4 5">
    <name type="scientific">Achromobacter piechaudii ATCC 43553</name>
    <dbReference type="NCBI Taxonomy" id="742159"/>
    <lineage>
        <taxon>Bacteria</taxon>
        <taxon>Pseudomonadati</taxon>
        <taxon>Pseudomonadota</taxon>
        <taxon>Betaproteobacteria</taxon>
        <taxon>Burkholderiales</taxon>
        <taxon>Alcaligenaceae</taxon>
        <taxon>Achromobacter</taxon>
    </lineage>
</organism>
<dbReference type="Proteomes" id="UP000004510">
    <property type="component" value="Unassembled WGS sequence"/>
</dbReference>
<dbReference type="Pfam" id="PF13632">
    <property type="entry name" value="Glyco_trans_2_3"/>
    <property type="match status" value="1"/>
</dbReference>
<dbReference type="EMBL" id="ADMS01000051">
    <property type="protein sequence ID" value="EFF76459.1"/>
    <property type="molecule type" value="Genomic_DNA"/>
</dbReference>
<dbReference type="AlphaFoldDB" id="D4X9J8"/>
<protein>
    <submittedName>
        <fullName evidence="4">Bacteriophage N4 adsorption protein B</fullName>
    </submittedName>
</protein>
<feature type="transmembrane region" description="Helical" evidence="2">
    <location>
        <begin position="406"/>
        <end position="423"/>
    </location>
</feature>
<dbReference type="InterPro" id="IPR037257">
    <property type="entry name" value="T2SS_E_N_sf"/>
</dbReference>
<dbReference type="InterPro" id="IPR029044">
    <property type="entry name" value="Nucleotide-diphossugar_trans"/>
</dbReference>
<evidence type="ECO:0000259" key="3">
    <source>
        <dbReference type="Pfam" id="PF13632"/>
    </source>
</evidence>
<keyword evidence="2" id="KW-0812">Transmembrane</keyword>
<evidence type="ECO:0000313" key="4">
    <source>
        <dbReference type="EMBL" id="EFF76459.1"/>
    </source>
</evidence>
<dbReference type="InterPro" id="IPR001173">
    <property type="entry name" value="Glyco_trans_2-like"/>
</dbReference>
<reference evidence="5" key="1">
    <citation type="submission" date="2010-03" db="EMBL/GenBank/DDBJ databases">
        <title>Complete sequence of Mobiluncus curtisii ATCC 43063.</title>
        <authorList>
            <person name="Muzny D."/>
            <person name="Qin X."/>
            <person name="Deng J."/>
            <person name="Jiang H."/>
            <person name="Liu Y."/>
            <person name="Qu J."/>
            <person name="Song X.-Z."/>
            <person name="Zhang L."/>
            <person name="Thornton R."/>
            <person name="Coyle M."/>
            <person name="Francisco L."/>
            <person name="Jackson L."/>
            <person name="Javaid M."/>
            <person name="Korchina V."/>
            <person name="Kovar C."/>
            <person name="Mata R."/>
            <person name="Mathew T."/>
            <person name="Ngo R."/>
            <person name="Nguyen L."/>
            <person name="Nguyen N."/>
            <person name="Okwuonu G."/>
            <person name="Ongeri F."/>
            <person name="Pham C."/>
            <person name="Simmons D."/>
            <person name="Wilczek-Boney K."/>
            <person name="Hale W."/>
            <person name="Jakkamsetti A."/>
            <person name="Pham P."/>
            <person name="Ruth R."/>
            <person name="San Lucas F."/>
            <person name="Warren J."/>
            <person name="Zhang J."/>
            <person name="Zhao Z."/>
            <person name="Zhou C."/>
            <person name="Zhu D."/>
            <person name="Lee S."/>
            <person name="Bess C."/>
            <person name="Blankenburg K."/>
            <person name="Forbes L."/>
            <person name="Fu Q."/>
            <person name="Gubbala S."/>
            <person name="Hirani K."/>
            <person name="Jayaseelan J.C."/>
            <person name="Lara F."/>
            <person name="Munidasa M."/>
            <person name="Palculict T."/>
            <person name="Patil S."/>
            <person name="Pu L.-L."/>
            <person name="Saada N."/>
            <person name="Tang L."/>
            <person name="Weissenberger G."/>
            <person name="Zhu Y."/>
            <person name="Hemphill L."/>
            <person name="Shang Y."/>
            <person name="Youmans B."/>
            <person name="Ayvaz T."/>
            <person name="Ross M."/>
            <person name="Santibanez J."/>
            <person name="Aqrawi P."/>
            <person name="Gross S."/>
            <person name="Joshi V."/>
            <person name="Fowler G."/>
            <person name="Nazareth L."/>
            <person name="Reid J."/>
            <person name="Worley K."/>
            <person name="Petrosino J."/>
            <person name="Highlander S."/>
            <person name="Gibbs R."/>
            <person name="Gibbs R."/>
        </authorList>
    </citation>
    <scope>NUCLEOTIDE SEQUENCE [LARGE SCALE GENOMIC DNA]</scope>
    <source>
        <strain evidence="5">ATCC 43553</strain>
    </source>
</reference>
<keyword evidence="2" id="KW-0472">Membrane</keyword>
<dbReference type="NCBIfam" id="NF011305">
    <property type="entry name" value="PRK14716.1-3"/>
    <property type="match status" value="1"/>
</dbReference>
<proteinExistence type="predicted"/>
<dbReference type="RefSeq" id="WP_006218193.1">
    <property type="nucleotide sequence ID" value="NZ_GG770409.1"/>
</dbReference>
<dbReference type="OrthoDB" id="5294733at2"/>
<feature type="region of interest" description="Disordered" evidence="1">
    <location>
        <begin position="544"/>
        <end position="564"/>
    </location>
</feature>
<sequence length="564" mass="65521">MSSLYWPYFIADYYRGLEVVTAIVGVIILLSSLDDLFIDGWFWLRELRRSLTIKRRYAALTAEQLRAKPEQPLAIMVPAWLEYDVISSMLETMVSTLEYKDYMIFAGTYQNDQRTIDEVERMRRRYRKLIRVEVPHDGPTCKADCLNWIVQAIFAQNAKQPVPFAGVILHDSEDVLHPLELKYYNYLLPRIDFIQLPVTSLERHWHELVAGTYMDEFAEWHTKDLVVRESLSKMVPSAGVGTCFSRRALEQLAEETNNQPFNTDTLTEDYDIGARLAQRGMKQIFGKFEVEYVTRRRAWFGLGREKVSTVRMPLGVREYFPNTFRTAYRQKARWTLGIGLQGWQQVGWTGSLANRYLLFRDRKGLVTSFVAILAYVLLANFFVFFLADKFGWWKVYYPSYFRPGGWLVTLMWLNAIALLLRVVQRAYFVGRMYGWEHAVLSIPRMIVGNFINAMAAARAWRLFIAHLVTGKRLAWDKTMHDFPSTDQLSQQRQRLGELLLSWQAIDQDTLARALEIQAREKKPLGQILTEQGWLDEGTLNEAIDFQQSGQLTPPPHSDDKPATT</sequence>
<dbReference type="HOGENOM" id="CLU_019733_1_0_4"/>
<dbReference type="NCBIfam" id="NF012033">
    <property type="entry name" value="PRK15489.1"/>
    <property type="match status" value="1"/>
</dbReference>
<evidence type="ECO:0000256" key="2">
    <source>
        <dbReference type="SAM" id="Phobius"/>
    </source>
</evidence>
<gene>
    <name evidence="4" type="primary">nfrB</name>
    <name evidence="4" type="ORF">HMPREF0004_2145</name>
</gene>